<reference evidence="7 8" key="1">
    <citation type="submission" date="2024-02" db="EMBL/GenBank/DDBJ databases">
        <title>A nitrogen-fixing paenibacillus bacterium.</title>
        <authorList>
            <person name="Zhang W.L."/>
            <person name="Chen S.F."/>
        </authorList>
    </citation>
    <scope>NUCLEOTIDE SEQUENCE [LARGE SCALE GENOMIC DNA]</scope>
    <source>
        <strain evidence="7 8">M1</strain>
    </source>
</reference>
<evidence type="ECO:0000256" key="3">
    <source>
        <dbReference type="ARBA" id="ARBA00023172"/>
    </source>
</evidence>
<dbReference type="Gene3D" id="1.10.443.10">
    <property type="entry name" value="Intergrase catalytic core"/>
    <property type="match status" value="1"/>
</dbReference>
<dbReference type="Proteomes" id="UP001306950">
    <property type="component" value="Unassembled WGS sequence"/>
</dbReference>
<accession>A0ABU7W0S7</accession>
<gene>
    <name evidence="7" type="ORF">V3851_25310</name>
</gene>
<dbReference type="Pfam" id="PF14659">
    <property type="entry name" value="Phage_int_SAM_3"/>
    <property type="match status" value="1"/>
</dbReference>
<dbReference type="SUPFAM" id="SSF56349">
    <property type="entry name" value="DNA breaking-rejoining enzymes"/>
    <property type="match status" value="1"/>
</dbReference>
<comment type="caution">
    <text evidence="7">The sequence shown here is derived from an EMBL/GenBank/DDBJ whole genome shotgun (WGS) entry which is preliminary data.</text>
</comment>
<dbReference type="InterPro" id="IPR011010">
    <property type="entry name" value="DNA_brk_join_enz"/>
</dbReference>
<dbReference type="InterPro" id="IPR050090">
    <property type="entry name" value="Tyrosine_recombinase_XerCD"/>
</dbReference>
<dbReference type="InterPro" id="IPR044068">
    <property type="entry name" value="CB"/>
</dbReference>
<proteinExistence type="predicted"/>
<feature type="domain" description="Tyr recombinase" evidence="5">
    <location>
        <begin position="166"/>
        <end position="365"/>
    </location>
</feature>
<dbReference type="InterPro" id="IPR002104">
    <property type="entry name" value="Integrase_catalytic"/>
</dbReference>
<evidence type="ECO:0000313" key="8">
    <source>
        <dbReference type="Proteomes" id="UP001306950"/>
    </source>
</evidence>
<dbReference type="PROSITE" id="PS51900">
    <property type="entry name" value="CB"/>
    <property type="match status" value="1"/>
</dbReference>
<dbReference type="PROSITE" id="PS51898">
    <property type="entry name" value="TYR_RECOMBINASE"/>
    <property type="match status" value="1"/>
</dbReference>
<dbReference type="RefSeq" id="WP_331849211.1">
    <property type="nucleotide sequence ID" value="NZ_JAZHPZ010000023.1"/>
</dbReference>
<evidence type="ECO:0000256" key="1">
    <source>
        <dbReference type="ARBA" id="ARBA00022908"/>
    </source>
</evidence>
<dbReference type="Pfam" id="PF00589">
    <property type="entry name" value="Phage_integrase"/>
    <property type="match status" value="1"/>
</dbReference>
<evidence type="ECO:0000313" key="7">
    <source>
        <dbReference type="EMBL" id="MEF2969106.1"/>
    </source>
</evidence>
<sequence>MAASFSKVGKKFRVTFEYGKDGNGKRIRKFESVATEAEAKKLVAEFNHNQQRGLLVMKNDVTVADHLRRWMELYVQSNCEETTTYGYRNIIDNHMIPYMGAVRLQDLQPAMIQQYYNMLEFQKGLSPNSVRRHHALLRKALDFALKQNYVYRNVAESVIQPKRINQRGKSYTSDQMKTLLKKVKGTKMELPVYLAACLGLRREEITGLRWEFVDLENRILRIVEVRTAAGDNNNIVKEPKTPRSRRTLHIVNEVYDVLVAHRKWQVERKELLGELYYDSDYVFVRDDGKPYRVNSVSEHFLDFLRKHDLPRIRLHDLRHTFASVMYEAGVDLKAISEIMGHSDIGTTSRIYTHLLDNTHKKKLSVMSKILSS</sequence>
<organism evidence="7 8">
    <name type="scientific">Paenibacillus haidiansis</name>
    <dbReference type="NCBI Taxonomy" id="1574488"/>
    <lineage>
        <taxon>Bacteria</taxon>
        <taxon>Bacillati</taxon>
        <taxon>Bacillota</taxon>
        <taxon>Bacilli</taxon>
        <taxon>Bacillales</taxon>
        <taxon>Paenibacillaceae</taxon>
        <taxon>Paenibacillus</taxon>
    </lineage>
</organism>
<evidence type="ECO:0000259" key="6">
    <source>
        <dbReference type="PROSITE" id="PS51900"/>
    </source>
</evidence>
<keyword evidence="2 4" id="KW-0238">DNA-binding</keyword>
<name>A0ABU7W0S7_9BACL</name>
<dbReference type="InterPro" id="IPR004107">
    <property type="entry name" value="Integrase_SAM-like_N"/>
</dbReference>
<dbReference type="PANTHER" id="PTHR30349">
    <property type="entry name" value="PHAGE INTEGRASE-RELATED"/>
    <property type="match status" value="1"/>
</dbReference>
<dbReference type="EMBL" id="JAZHPZ010000023">
    <property type="protein sequence ID" value="MEF2969106.1"/>
    <property type="molecule type" value="Genomic_DNA"/>
</dbReference>
<protein>
    <submittedName>
        <fullName evidence="7">Site-specific integrase</fullName>
    </submittedName>
</protein>
<feature type="domain" description="Core-binding (CB)" evidence="6">
    <location>
        <begin position="61"/>
        <end position="145"/>
    </location>
</feature>
<keyword evidence="3" id="KW-0233">DNA recombination</keyword>
<dbReference type="InterPro" id="IPR010998">
    <property type="entry name" value="Integrase_recombinase_N"/>
</dbReference>
<evidence type="ECO:0000256" key="4">
    <source>
        <dbReference type="PROSITE-ProRule" id="PRU01248"/>
    </source>
</evidence>
<dbReference type="PANTHER" id="PTHR30349:SF91">
    <property type="entry name" value="INTA PROTEIN"/>
    <property type="match status" value="1"/>
</dbReference>
<dbReference type="InterPro" id="IPR013762">
    <property type="entry name" value="Integrase-like_cat_sf"/>
</dbReference>
<keyword evidence="1" id="KW-0229">DNA integration</keyword>
<dbReference type="Gene3D" id="1.10.150.130">
    <property type="match status" value="1"/>
</dbReference>
<evidence type="ECO:0000256" key="2">
    <source>
        <dbReference type="ARBA" id="ARBA00023125"/>
    </source>
</evidence>
<evidence type="ECO:0000259" key="5">
    <source>
        <dbReference type="PROSITE" id="PS51898"/>
    </source>
</evidence>
<keyword evidence="8" id="KW-1185">Reference proteome</keyword>
<dbReference type="CDD" id="cd01189">
    <property type="entry name" value="INT_ICEBs1_C_like"/>
    <property type="match status" value="1"/>
</dbReference>